<dbReference type="GO" id="GO:0005778">
    <property type="term" value="C:peroxisomal membrane"/>
    <property type="evidence" value="ECO:0007669"/>
    <property type="project" value="UniProtKB-SubCell"/>
</dbReference>
<keyword evidence="1" id="KW-0472">Membrane</keyword>
<dbReference type="OrthoDB" id="411017at2759"/>
<evidence type="ECO:0000313" key="5">
    <source>
        <dbReference type="EMBL" id="KIO34026.1"/>
    </source>
</evidence>
<evidence type="ECO:0000256" key="3">
    <source>
        <dbReference type="ARBA" id="ARBA00046271"/>
    </source>
</evidence>
<feature type="region of interest" description="Disordered" evidence="4">
    <location>
        <begin position="1"/>
        <end position="44"/>
    </location>
</feature>
<proteinExistence type="predicted"/>
<feature type="region of interest" description="Disordered" evidence="4">
    <location>
        <begin position="258"/>
        <end position="277"/>
    </location>
</feature>
<feature type="compositionally biased region" description="Basic and acidic residues" evidence="4">
    <location>
        <begin position="1"/>
        <end position="14"/>
    </location>
</feature>
<feature type="compositionally biased region" description="Polar residues" evidence="4">
    <location>
        <begin position="16"/>
        <end position="38"/>
    </location>
</feature>
<dbReference type="STRING" id="1051891.A0A0C3QW84"/>
<dbReference type="EMBL" id="KN822945">
    <property type="protein sequence ID" value="KIO34026.1"/>
    <property type="molecule type" value="Genomic_DNA"/>
</dbReference>
<evidence type="ECO:0000313" key="6">
    <source>
        <dbReference type="Proteomes" id="UP000054248"/>
    </source>
</evidence>
<evidence type="ECO:0000256" key="1">
    <source>
        <dbReference type="ARBA" id="ARBA00023136"/>
    </source>
</evidence>
<protein>
    <submittedName>
        <fullName evidence="5">Uncharacterized protein</fullName>
    </submittedName>
</protein>
<name>A0A0C3QW84_9AGAM</name>
<dbReference type="HOGENOM" id="CLU_059609_0_0_1"/>
<keyword evidence="6" id="KW-1185">Reference proteome</keyword>
<gene>
    <name evidence="5" type="ORF">M407DRAFT_166582</name>
</gene>
<accession>A0A0C3QW84</accession>
<reference evidence="6" key="2">
    <citation type="submission" date="2015-01" db="EMBL/GenBank/DDBJ databases">
        <title>Evolutionary Origins and Diversification of the Mycorrhizal Mutualists.</title>
        <authorList>
            <consortium name="DOE Joint Genome Institute"/>
            <consortium name="Mycorrhizal Genomics Consortium"/>
            <person name="Kohler A."/>
            <person name="Kuo A."/>
            <person name="Nagy L.G."/>
            <person name="Floudas D."/>
            <person name="Copeland A."/>
            <person name="Barry K.W."/>
            <person name="Cichocki N."/>
            <person name="Veneault-Fourrey C."/>
            <person name="LaButti K."/>
            <person name="Lindquist E.A."/>
            <person name="Lipzen A."/>
            <person name="Lundell T."/>
            <person name="Morin E."/>
            <person name="Murat C."/>
            <person name="Riley R."/>
            <person name="Ohm R."/>
            <person name="Sun H."/>
            <person name="Tunlid A."/>
            <person name="Henrissat B."/>
            <person name="Grigoriev I.V."/>
            <person name="Hibbett D.S."/>
            <person name="Martin F."/>
        </authorList>
    </citation>
    <scope>NUCLEOTIDE SEQUENCE [LARGE SCALE GENOMIC DNA]</scope>
    <source>
        <strain evidence="6">MUT 4182</strain>
    </source>
</reference>
<dbReference type="AlphaFoldDB" id="A0A0C3QW84"/>
<organism evidence="5 6">
    <name type="scientific">Tulasnella calospora MUT 4182</name>
    <dbReference type="NCBI Taxonomy" id="1051891"/>
    <lineage>
        <taxon>Eukaryota</taxon>
        <taxon>Fungi</taxon>
        <taxon>Dikarya</taxon>
        <taxon>Basidiomycota</taxon>
        <taxon>Agaricomycotina</taxon>
        <taxon>Agaricomycetes</taxon>
        <taxon>Cantharellales</taxon>
        <taxon>Tulasnellaceae</taxon>
        <taxon>Tulasnella</taxon>
    </lineage>
</organism>
<dbReference type="InterPro" id="IPR008733">
    <property type="entry name" value="PEX11"/>
</dbReference>
<keyword evidence="2" id="KW-0576">Peroxisome</keyword>
<dbReference type="GO" id="GO:0016559">
    <property type="term" value="P:peroxisome fission"/>
    <property type="evidence" value="ECO:0007669"/>
    <property type="project" value="InterPro"/>
</dbReference>
<comment type="subcellular location">
    <subcellularLocation>
        <location evidence="3">Peroxisome membrane</location>
    </subcellularLocation>
</comment>
<reference evidence="5 6" key="1">
    <citation type="submission" date="2014-04" db="EMBL/GenBank/DDBJ databases">
        <authorList>
            <consortium name="DOE Joint Genome Institute"/>
            <person name="Kuo A."/>
            <person name="Girlanda M."/>
            <person name="Perotto S."/>
            <person name="Kohler A."/>
            <person name="Nagy L.G."/>
            <person name="Floudas D."/>
            <person name="Copeland A."/>
            <person name="Barry K.W."/>
            <person name="Cichocki N."/>
            <person name="Veneault-Fourrey C."/>
            <person name="LaButti K."/>
            <person name="Lindquist E.A."/>
            <person name="Lipzen A."/>
            <person name="Lundell T."/>
            <person name="Morin E."/>
            <person name="Murat C."/>
            <person name="Sun H."/>
            <person name="Tunlid A."/>
            <person name="Henrissat B."/>
            <person name="Grigoriev I.V."/>
            <person name="Hibbett D.S."/>
            <person name="Martin F."/>
            <person name="Nordberg H.P."/>
            <person name="Cantor M.N."/>
            <person name="Hua S.X."/>
        </authorList>
    </citation>
    <scope>NUCLEOTIDE SEQUENCE [LARGE SCALE GENOMIC DNA]</scope>
    <source>
        <strain evidence="5 6">MUT 4182</strain>
    </source>
</reference>
<evidence type="ECO:0000256" key="4">
    <source>
        <dbReference type="SAM" id="MobiDB-lite"/>
    </source>
</evidence>
<evidence type="ECO:0000256" key="2">
    <source>
        <dbReference type="ARBA" id="ARBA00023140"/>
    </source>
</evidence>
<dbReference type="Proteomes" id="UP000054248">
    <property type="component" value="Unassembled WGS sequence"/>
</dbReference>
<sequence length="350" mass="38404">MSMAESDRAYDDGKSGITSSSAPRRIPVTQTASSSTVRPTAEKSGTLAASGLQARPFPAAKEPPRVLKREVWRDILLTSDGRDKAFKLIQYSIRVYLWFHLKVIPQKYGAEFNKRLKSTASGFALTRKCLILGNWLTPLIEITNPSSVPFTTSSFSDSIPSKHRPKRSLLHRFIHASPPLLIDMFCSLASDVHTFFTLGLLPRSVGHRADRVATTLWFVLTLAGLVEVETDLAAVQALRTDLNNRIYDVELDPRTVGRGAGKVGSGKSKDAAASLAPQGGPNNVDLTVGVDEAEEGLEKLTMQSRSLKLSRWKLYMDLIFTSYLVFRIRRFEAPALALSGLASAALRCVA</sequence>
<dbReference type="Pfam" id="PF05648">
    <property type="entry name" value="PEX11"/>
    <property type="match status" value="1"/>
</dbReference>